<evidence type="ECO:0000313" key="2">
    <source>
        <dbReference type="EMBL" id="MFC3674372.1"/>
    </source>
</evidence>
<dbReference type="InterPro" id="IPR001387">
    <property type="entry name" value="Cro/C1-type_HTH"/>
</dbReference>
<accession>A0ABV7VBB3</accession>
<dbReference type="SUPFAM" id="SSF47413">
    <property type="entry name" value="lambda repressor-like DNA-binding domains"/>
    <property type="match status" value="1"/>
</dbReference>
<dbReference type="SMART" id="SM00530">
    <property type="entry name" value="HTH_XRE"/>
    <property type="match status" value="1"/>
</dbReference>
<organism evidence="2 3">
    <name type="scientific">Ferrovibrio xuzhouensis</name>
    <dbReference type="NCBI Taxonomy" id="1576914"/>
    <lineage>
        <taxon>Bacteria</taxon>
        <taxon>Pseudomonadati</taxon>
        <taxon>Pseudomonadota</taxon>
        <taxon>Alphaproteobacteria</taxon>
        <taxon>Rhodospirillales</taxon>
        <taxon>Rhodospirillaceae</taxon>
        <taxon>Ferrovibrio</taxon>
    </lineage>
</organism>
<comment type="caution">
    <text evidence="2">The sequence shown here is derived from an EMBL/GenBank/DDBJ whole genome shotgun (WGS) entry which is preliminary data.</text>
</comment>
<dbReference type="Proteomes" id="UP001595711">
    <property type="component" value="Unassembled WGS sequence"/>
</dbReference>
<proteinExistence type="predicted"/>
<dbReference type="Pfam" id="PF13560">
    <property type="entry name" value="HTH_31"/>
    <property type="match status" value="1"/>
</dbReference>
<name>A0ABV7VBB3_9PROT</name>
<evidence type="ECO:0000259" key="1">
    <source>
        <dbReference type="SMART" id="SM00530"/>
    </source>
</evidence>
<gene>
    <name evidence="2" type="ORF">ACFOOQ_02385</name>
</gene>
<sequence>MVQAVSDERQDLAAFLRSRRSRLGPLDVGLPAGPRRRTPGLRREEVAQLAGVGITWYTWFEQGRDIRVSAHFLENLARALRLDAVERAHLFTLAHGRLPPLSPAIDLQSVTPNLQHMIDAHPYPVYVKTARWDVVAWNRPATCLIGDYASLAVESRNILWMMFTAPAYRRLTRDWEKAARRVLARFRVNYGRAAGDPAFQQLVADLNAASPEFQRWWPQQDLLGQGEGVKVLCHPRHGEIEFEHTAFTVDAPAELRMIAYTPLPGAGARRLQKVLADDVPLSLD</sequence>
<dbReference type="InterPro" id="IPR041413">
    <property type="entry name" value="MLTR_LBD"/>
</dbReference>
<dbReference type="Pfam" id="PF17765">
    <property type="entry name" value="MLTR_LBD"/>
    <property type="match status" value="1"/>
</dbReference>
<keyword evidence="3" id="KW-1185">Reference proteome</keyword>
<feature type="domain" description="HTH cro/C1-type" evidence="1">
    <location>
        <begin position="15"/>
        <end position="87"/>
    </location>
</feature>
<dbReference type="PANTHER" id="PTHR35010">
    <property type="entry name" value="BLL4672 PROTEIN-RELATED"/>
    <property type="match status" value="1"/>
</dbReference>
<dbReference type="CDD" id="cd00093">
    <property type="entry name" value="HTH_XRE"/>
    <property type="match status" value="1"/>
</dbReference>
<dbReference type="EMBL" id="JBHRYJ010000001">
    <property type="protein sequence ID" value="MFC3674372.1"/>
    <property type="molecule type" value="Genomic_DNA"/>
</dbReference>
<dbReference type="RefSeq" id="WP_379721222.1">
    <property type="nucleotide sequence ID" value="NZ_JBHRYJ010000001.1"/>
</dbReference>
<protein>
    <submittedName>
        <fullName evidence="2">Helix-turn-helix transcriptional regulator</fullName>
    </submittedName>
</protein>
<reference evidence="3" key="1">
    <citation type="journal article" date="2019" name="Int. J. Syst. Evol. Microbiol.">
        <title>The Global Catalogue of Microorganisms (GCM) 10K type strain sequencing project: providing services to taxonomists for standard genome sequencing and annotation.</title>
        <authorList>
            <consortium name="The Broad Institute Genomics Platform"/>
            <consortium name="The Broad Institute Genome Sequencing Center for Infectious Disease"/>
            <person name="Wu L."/>
            <person name="Ma J."/>
        </authorList>
    </citation>
    <scope>NUCLEOTIDE SEQUENCE [LARGE SCALE GENOMIC DNA]</scope>
    <source>
        <strain evidence="3">KCTC 42182</strain>
    </source>
</reference>
<evidence type="ECO:0000313" key="3">
    <source>
        <dbReference type="Proteomes" id="UP001595711"/>
    </source>
</evidence>
<dbReference type="InterPro" id="IPR010982">
    <property type="entry name" value="Lambda_DNA-bd_dom_sf"/>
</dbReference>
<dbReference type="Gene3D" id="3.30.450.180">
    <property type="match status" value="1"/>
</dbReference>
<dbReference type="Gene3D" id="1.10.260.40">
    <property type="entry name" value="lambda repressor-like DNA-binding domains"/>
    <property type="match status" value="1"/>
</dbReference>